<dbReference type="GO" id="GO:0008233">
    <property type="term" value="F:peptidase activity"/>
    <property type="evidence" value="ECO:0007669"/>
    <property type="project" value="UniProtKB-KW"/>
</dbReference>
<dbReference type="Proteomes" id="UP000183315">
    <property type="component" value="Unassembled WGS sequence"/>
</dbReference>
<sequence length="95" mass="10868">MSTQERLDPRTGTAARVREPWVTVVWNDPVNLMSYVTRVFQEYFGLARADAEARMREVHENGRSVLSSGSREQMEVHVQAMHSYGLWATLERGDG</sequence>
<dbReference type="GO" id="GO:0030163">
    <property type="term" value="P:protein catabolic process"/>
    <property type="evidence" value="ECO:0007669"/>
    <property type="project" value="InterPro"/>
</dbReference>
<dbReference type="NCBIfam" id="NF000668">
    <property type="entry name" value="PRK00033.1-1"/>
    <property type="match status" value="1"/>
</dbReference>
<evidence type="ECO:0000259" key="1">
    <source>
        <dbReference type="Pfam" id="PF02617"/>
    </source>
</evidence>
<keyword evidence="2" id="KW-0378">Hydrolase</keyword>
<dbReference type="eggNOG" id="COG2127">
    <property type="taxonomic scope" value="Bacteria"/>
</dbReference>
<feature type="domain" description="Adaptor protein ClpS core" evidence="1">
    <location>
        <begin position="19"/>
        <end position="89"/>
    </location>
</feature>
<dbReference type="GO" id="GO:0006508">
    <property type="term" value="P:proteolysis"/>
    <property type="evidence" value="ECO:0007669"/>
    <property type="project" value="UniProtKB-KW"/>
</dbReference>
<dbReference type="Pfam" id="PF02617">
    <property type="entry name" value="ClpS"/>
    <property type="match status" value="1"/>
</dbReference>
<dbReference type="InterPro" id="IPR014719">
    <property type="entry name" value="Ribosomal_bL12_C/ClpS-like"/>
</dbReference>
<keyword evidence="3" id="KW-1185">Reference proteome</keyword>
<keyword evidence="2" id="KW-0645">Protease</keyword>
<reference evidence="3" key="1">
    <citation type="submission" date="2016-10" db="EMBL/GenBank/DDBJ databases">
        <authorList>
            <person name="Varghese N."/>
        </authorList>
    </citation>
    <scope>NUCLEOTIDE SEQUENCE [LARGE SCALE GENOMIC DNA]</scope>
    <source>
        <strain evidence="3">DSM 24868</strain>
    </source>
</reference>
<dbReference type="EMBL" id="FNZI01000003">
    <property type="protein sequence ID" value="SEJ31790.1"/>
    <property type="molecule type" value="Genomic_DNA"/>
</dbReference>
<dbReference type="AlphaFoldDB" id="A0A1H6Y3T9"/>
<evidence type="ECO:0000313" key="2">
    <source>
        <dbReference type="EMBL" id="SEJ31790.1"/>
    </source>
</evidence>
<dbReference type="STRING" id="1043493.SAMN05421637_1391"/>
<protein>
    <submittedName>
        <fullName evidence="2">ATP-dependent Clp protease adaptor protein ClpS</fullName>
    </submittedName>
</protein>
<dbReference type="SUPFAM" id="SSF54736">
    <property type="entry name" value="ClpS-like"/>
    <property type="match status" value="1"/>
</dbReference>
<dbReference type="RefSeq" id="WP_042214944.1">
    <property type="nucleotide sequence ID" value="NZ_BBLU01000008.1"/>
</dbReference>
<dbReference type="Gene3D" id="3.30.1390.10">
    <property type="match status" value="1"/>
</dbReference>
<evidence type="ECO:0000313" key="3">
    <source>
        <dbReference type="Proteomes" id="UP000183315"/>
    </source>
</evidence>
<proteinExistence type="predicted"/>
<dbReference type="InterPro" id="IPR003769">
    <property type="entry name" value="ClpS_core"/>
</dbReference>
<organism evidence="2 3">
    <name type="scientific">Demequina mangrovi</name>
    <dbReference type="NCBI Taxonomy" id="1043493"/>
    <lineage>
        <taxon>Bacteria</taxon>
        <taxon>Bacillati</taxon>
        <taxon>Actinomycetota</taxon>
        <taxon>Actinomycetes</taxon>
        <taxon>Micrococcales</taxon>
        <taxon>Demequinaceae</taxon>
        <taxon>Demequina</taxon>
    </lineage>
</organism>
<gene>
    <name evidence="2" type="ORF">SAMN05421637_1391</name>
</gene>
<name>A0A1H6Y3T9_9MICO</name>
<accession>A0A1H6Y3T9</accession>